<dbReference type="EMBL" id="CM043019">
    <property type="protein sequence ID" value="KAI4462324.1"/>
    <property type="molecule type" value="Genomic_DNA"/>
</dbReference>
<evidence type="ECO:0000313" key="1">
    <source>
        <dbReference type="EMBL" id="KAI4462324.1"/>
    </source>
</evidence>
<name>A0ACB9T6D8_HOLOL</name>
<organism evidence="1 2">
    <name type="scientific">Holotrichia oblita</name>
    <name type="common">Chafer beetle</name>
    <dbReference type="NCBI Taxonomy" id="644536"/>
    <lineage>
        <taxon>Eukaryota</taxon>
        <taxon>Metazoa</taxon>
        <taxon>Ecdysozoa</taxon>
        <taxon>Arthropoda</taxon>
        <taxon>Hexapoda</taxon>
        <taxon>Insecta</taxon>
        <taxon>Pterygota</taxon>
        <taxon>Neoptera</taxon>
        <taxon>Endopterygota</taxon>
        <taxon>Coleoptera</taxon>
        <taxon>Polyphaga</taxon>
        <taxon>Scarabaeiformia</taxon>
        <taxon>Scarabaeidae</taxon>
        <taxon>Melolonthinae</taxon>
        <taxon>Holotrichia</taxon>
    </lineage>
</organism>
<sequence>MEIFRTEDFFIFIKDNLSLWWDRHTGSFIPKTDWDLTDADDPICLGICYGIIGLVEHPSVFDSRLLLIKEAVSVGNLHGNNEVFKIKSVVFLKMDGECDGQLQECPKHKSMLFHKNRRDGPLFDLQPRVSLSKTLGTLKSAGNVIKTTTQQAAAMATGAPVRRDKDRFEKSLVEEFHRIFTDTSSFYYSYTCDITSSLQRLCHLEKKQGTKKKALWKTVNDKFFWNKHMLKHLIESNNPLCDPWILPIIQGYIQIEDCKVNIDDLRDTKSSPKYEVFKLCILSRRSRFRAGTRYKRRGVDENGECANYVETEQIIQYHHHEVSFVQVRGSVPVYWSQPGYKYRPPPRIDKGETETKLAFNKHFTNEIRTYGPVCIINLIDQSGKEKVVWDAYSHHIFQYNSPYITYVTFDFHEYCRGMHFENVSLLISSIAEIIKEMNYCWRDRQGHICSQAGVFRTNCIDCLDRTNVVQTALGKAVMEIQFCKLGLISPEGAIPDSIKHTFQLLWANNGDIISNTVELEAFSEPKAGPYDEDTGATAERVKWLIEDCKKMLINNPEMVLGSWGLINADPSTGDPHETEMDTILILTRDSYFVADYDDQVDKVTKYQKVPLSDITLLESESLKSICEAFIVGLDIAGIHSIKYNQGHKLDKRKSKVITDGRGTNMYLDIVGLPQLTRNVSETQLLALKNAGTKALSNMTQQFSKLNKFSPRFKSKSKQAKFSIGFSKSNNYSSSDSEDDYENNIFQPSSSVESGASLRFDSNSSLGDKNSAEIEQGVEITENSKFVEPLLQERPETFLPSVGIVMGVSNEVPITKNILEKKDSLSSNEHSSQVNNVQLSSIMDNVTLQKNTTPEIQISDDQQGGEKRQPPTSLRLARKLSHSSGEVDISGAICDEDDETELEPSSIFIAGEARFDKRSNSERDVILNISQSQSESALKSKLTNLTSPVANVTKGLVSPLSKLAKGVQNLGANLDPRKIAGARQVSDREIEEQRKLEEKWSNCRTRLIAL</sequence>
<reference evidence="1" key="1">
    <citation type="submission" date="2022-04" db="EMBL/GenBank/DDBJ databases">
        <title>Chromosome-scale genome assembly of Holotrichia oblita Faldermann.</title>
        <authorList>
            <person name="Rongchong L."/>
        </authorList>
    </citation>
    <scope>NUCLEOTIDE SEQUENCE</scope>
    <source>
        <strain evidence="1">81SQS9</strain>
    </source>
</reference>
<gene>
    <name evidence="1" type="ORF">MML48_5g00018402</name>
</gene>
<keyword evidence="2" id="KW-1185">Reference proteome</keyword>
<accession>A0ACB9T6D8</accession>
<proteinExistence type="predicted"/>
<protein>
    <submittedName>
        <fullName evidence="1">Phosphatidylinositide phosphatase sac1</fullName>
    </submittedName>
</protein>
<evidence type="ECO:0000313" key="2">
    <source>
        <dbReference type="Proteomes" id="UP001056778"/>
    </source>
</evidence>
<dbReference type="Proteomes" id="UP001056778">
    <property type="component" value="Chromosome 5"/>
</dbReference>
<comment type="caution">
    <text evidence="1">The sequence shown here is derived from an EMBL/GenBank/DDBJ whole genome shotgun (WGS) entry which is preliminary data.</text>
</comment>